<sequence length="238" mass="25656">MRNALAIPVDKQTTLIIASDNSGAIGMKANDHVRVPYETVSYYSFRVAAMECISAGGEVISVVLQNFCGNEAWEQLVKGINKGLEELGLQDVSITGSTESNFSLLQSAIGLMVVGKRMTQKGNEIDSEGVNLAVVGIPLVGHEVIEQEDQVVPLSIFQKVSKLNRVITWPVGSKGILYELQQMLPDLGLTAERVKTAIDVHKSSGPATCFLAAYRDGQAEELAKLAGNYLHPITINEA</sequence>
<dbReference type="Proteomes" id="UP000623967">
    <property type="component" value="Unassembled WGS sequence"/>
</dbReference>
<protein>
    <submittedName>
        <fullName evidence="1">ATP-binding protein</fullName>
    </submittedName>
</protein>
<evidence type="ECO:0000313" key="1">
    <source>
        <dbReference type="EMBL" id="MBL4952897.1"/>
    </source>
</evidence>
<keyword evidence="2" id="KW-1185">Reference proteome</keyword>
<evidence type="ECO:0000313" key="2">
    <source>
        <dbReference type="Proteomes" id="UP000623967"/>
    </source>
</evidence>
<proteinExistence type="predicted"/>
<reference evidence="1 2" key="1">
    <citation type="submission" date="2021-01" db="EMBL/GenBank/DDBJ databases">
        <title>Genome public.</title>
        <authorList>
            <person name="Liu C."/>
            <person name="Sun Q."/>
        </authorList>
    </citation>
    <scope>NUCLEOTIDE SEQUENCE [LARGE SCALE GENOMIC DNA]</scope>
    <source>
        <strain evidence="1 2">YIM B02564</strain>
    </source>
</reference>
<keyword evidence="1" id="KW-0547">Nucleotide-binding</keyword>
<name>A0ABS1TNN9_9BACI</name>
<dbReference type="RefSeq" id="WP_202654124.1">
    <property type="nucleotide sequence ID" value="NZ_JAESWB010000168.1"/>
</dbReference>
<keyword evidence="1" id="KW-0067">ATP-binding</keyword>
<dbReference type="EMBL" id="JAESWB010000168">
    <property type="protein sequence ID" value="MBL4952897.1"/>
    <property type="molecule type" value="Genomic_DNA"/>
</dbReference>
<accession>A0ABS1TNN9</accession>
<dbReference type="GO" id="GO:0005524">
    <property type="term" value="F:ATP binding"/>
    <property type="evidence" value="ECO:0007669"/>
    <property type="project" value="UniProtKB-KW"/>
</dbReference>
<organism evidence="1 2">
    <name type="scientific">Neobacillus paridis</name>
    <dbReference type="NCBI Taxonomy" id="2803862"/>
    <lineage>
        <taxon>Bacteria</taxon>
        <taxon>Bacillati</taxon>
        <taxon>Bacillota</taxon>
        <taxon>Bacilli</taxon>
        <taxon>Bacillales</taxon>
        <taxon>Bacillaceae</taxon>
        <taxon>Neobacillus</taxon>
    </lineage>
</organism>
<gene>
    <name evidence="1" type="ORF">JK635_11810</name>
</gene>
<comment type="caution">
    <text evidence="1">The sequence shown here is derived from an EMBL/GenBank/DDBJ whole genome shotgun (WGS) entry which is preliminary data.</text>
</comment>